<dbReference type="AlphaFoldDB" id="A0A8H6CC17"/>
<sequence length="579" mass="64469">MFGHLVNYSPISFGQQGEMNDEDGSSAGIARSYSTTPLSSASVEIPRTSLPLLPETSLQVQSTEVNLKKHNKFILEDPTMAKVKKDKAMRACTTCFTKRWEGPIETPRLLDIEWFDATTAALLARHYQLIDFHFESESLGPMQVDLRLEPSSDQEIVSDRQTYSLQIPGLRDDFYFLAESSSLDGVLDAILPADVPLCIAPKSGLYDLSLYEYDLYMMGRVKTLTSPSFNSQHTSFLEILRDSTPHRYFIGDQPLSIMYSNDTLESWQNMDVEDSNLLAGHDSQDGVNNGQDMIIEEHIPFGGVEGLQAEANAMLNPGWTLGLDNLAVTQDTEASVSTDHLHAGMLDSIHHSQHGGWEQQPSEVQQAGHGYLQSTVPAYTDVRDSMLTSLHDVMASSQAQSSTSRRSKAANTTASSKSKKRLCSLPTSNPVEVPRRASKRKHMKTVFSRKEPRLTPSRLNHSEDSSALTTDLSSKLALRTDSAAKTTNIKGTISSKQPSDDYPTEQPRANRVAAWEQGRNRRTNLDNAGIVRDMEISDSERRPMSWPHRNPWRKSLDISVAVLTKGFEKLMTERGESLI</sequence>
<dbReference type="EMBL" id="JACCJB010000016">
    <property type="protein sequence ID" value="KAF6220664.1"/>
    <property type="molecule type" value="Genomic_DNA"/>
</dbReference>
<name>A0A8H6CC17_9LECA</name>
<comment type="caution">
    <text evidence="2">The sequence shown here is derived from an EMBL/GenBank/DDBJ whole genome shotgun (WGS) entry which is preliminary data.</text>
</comment>
<dbReference type="RefSeq" id="XP_037150099.1">
    <property type="nucleotide sequence ID" value="XM_037294021.1"/>
</dbReference>
<feature type="compositionally biased region" description="Low complexity" evidence="1">
    <location>
        <begin position="395"/>
        <end position="416"/>
    </location>
</feature>
<feature type="compositionally biased region" description="Polar residues" evidence="1">
    <location>
        <begin position="488"/>
        <end position="497"/>
    </location>
</feature>
<accession>A0A8H6CC17</accession>
<proteinExistence type="predicted"/>
<evidence type="ECO:0000313" key="3">
    <source>
        <dbReference type="Proteomes" id="UP000593566"/>
    </source>
</evidence>
<dbReference type="GeneID" id="59331509"/>
<feature type="region of interest" description="Disordered" evidence="1">
    <location>
        <begin position="488"/>
        <end position="508"/>
    </location>
</feature>
<protein>
    <submittedName>
        <fullName evidence="2">Uncharacterized protein</fullName>
    </submittedName>
</protein>
<evidence type="ECO:0000256" key="1">
    <source>
        <dbReference type="SAM" id="MobiDB-lite"/>
    </source>
</evidence>
<keyword evidence="3" id="KW-1185">Reference proteome</keyword>
<feature type="region of interest" description="Disordered" evidence="1">
    <location>
        <begin position="394"/>
        <end position="473"/>
    </location>
</feature>
<gene>
    <name evidence="2" type="ORF">HO133_003097</name>
</gene>
<dbReference type="Proteomes" id="UP000593566">
    <property type="component" value="Unassembled WGS sequence"/>
</dbReference>
<reference evidence="2 3" key="1">
    <citation type="journal article" date="2020" name="Genomics">
        <title>Complete, high-quality genomes from long-read metagenomic sequencing of two wolf lichen thalli reveals enigmatic genome architecture.</title>
        <authorList>
            <person name="McKenzie S.K."/>
            <person name="Walston R.F."/>
            <person name="Allen J.L."/>
        </authorList>
    </citation>
    <scope>NUCLEOTIDE SEQUENCE [LARGE SCALE GENOMIC DNA]</scope>
    <source>
        <strain evidence="2">WasteWater1</strain>
    </source>
</reference>
<organism evidence="2 3">
    <name type="scientific">Letharia lupina</name>
    <dbReference type="NCBI Taxonomy" id="560253"/>
    <lineage>
        <taxon>Eukaryota</taxon>
        <taxon>Fungi</taxon>
        <taxon>Dikarya</taxon>
        <taxon>Ascomycota</taxon>
        <taxon>Pezizomycotina</taxon>
        <taxon>Lecanoromycetes</taxon>
        <taxon>OSLEUM clade</taxon>
        <taxon>Lecanoromycetidae</taxon>
        <taxon>Lecanorales</taxon>
        <taxon>Lecanorineae</taxon>
        <taxon>Parmeliaceae</taxon>
        <taxon>Letharia</taxon>
    </lineage>
</organism>
<evidence type="ECO:0000313" key="2">
    <source>
        <dbReference type="EMBL" id="KAF6220664.1"/>
    </source>
</evidence>